<keyword evidence="14" id="KW-0408">Iron</keyword>
<evidence type="ECO:0000313" key="27">
    <source>
        <dbReference type="Proteomes" id="UP000005447"/>
    </source>
</evidence>
<dbReference type="EC" id="7.2.1.3" evidence="18"/>
<dbReference type="Gene3D" id="1.20.120.1770">
    <property type="match status" value="1"/>
</dbReference>
<evidence type="ECO:0000256" key="12">
    <source>
        <dbReference type="ARBA" id="ARBA00022989"/>
    </source>
</evidence>
<dbReference type="OMA" id="ALPWHAV"/>
<dbReference type="GO" id="GO:0031902">
    <property type="term" value="C:late endosome membrane"/>
    <property type="evidence" value="ECO:0007669"/>
    <property type="project" value="UniProtKB-SubCell"/>
</dbReference>
<dbReference type="STRING" id="10141.ENSCPOP00000020522"/>
<dbReference type="InterPro" id="IPR043205">
    <property type="entry name" value="CYB561/CYBRD1-like"/>
</dbReference>
<feature type="transmembrane region" description="Helical" evidence="24">
    <location>
        <begin position="83"/>
        <end position="106"/>
    </location>
</feature>
<dbReference type="Ensembl" id="ENSCPOT00000027400.2">
    <property type="protein sequence ID" value="ENSCPOP00000020522.2"/>
    <property type="gene ID" value="ENSCPOG00000019892.2"/>
</dbReference>
<evidence type="ECO:0000256" key="9">
    <source>
        <dbReference type="ARBA" id="ARBA00022753"/>
    </source>
</evidence>
<evidence type="ECO:0000256" key="19">
    <source>
        <dbReference type="ARBA" id="ARBA00040498"/>
    </source>
</evidence>
<dbReference type="Bgee" id="ENSCPOG00000019892">
    <property type="expression patterns" value="Expressed in liver and 13 other cell types or tissues"/>
</dbReference>
<dbReference type="PANTHER" id="PTHR10106:SF38">
    <property type="entry name" value="LYSOSOMAL MEMBRANE ASCORBATE-DEPENDENT FERRIREDUCTASE CYB561A3"/>
    <property type="match status" value="1"/>
</dbReference>
<evidence type="ECO:0000256" key="8">
    <source>
        <dbReference type="ARBA" id="ARBA00022723"/>
    </source>
</evidence>
<dbReference type="PANTHER" id="PTHR10106">
    <property type="entry name" value="CYTOCHROME B561-RELATED"/>
    <property type="match status" value="1"/>
</dbReference>
<feature type="domain" description="Cytochrome b561" evidence="25">
    <location>
        <begin position="14"/>
        <end position="222"/>
    </location>
</feature>
<keyword evidence="9" id="KW-0967">Endosome</keyword>
<evidence type="ECO:0000313" key="26">
    <source>
        <dbReference type="Ensembl" id="ENSCPOP00000020522.2"/>
    </source>
</evidence>
<dbReference type="Pfam" id="PF03188">
    <property type="entry name" value="Cytochrom_B561"/>
    <property type="match status" value="1"/>
</dbReference>
<comment type="cofactor">
    <cofactor evidence="1">
        <name>heme b</name>
        <dbReference type="ChEBI" id="CHEBI:60344"/>
    </cofactor>
</comment>
<dbReference type="FunCoup" id="H0WC03">
    <property type="interactions" value="1198"/>
</dbReference>
<evidence type="ECO:0000256" key="21">
    <source>
        <dbReference type="ARBA" id="ARBA00042571"/>
    </source>
</evidence>
<evidence type="ECO:0000256" key="11">
    <source>
        <dbReference type="ARBA" id="ARBA00022982"/>
    </source>
</evidence>
<dbReference type="InParanoid" id="H0WC03"/>
<dbReference type="GO" id="GO:0005730">
    <property type="term" value="C:nucleolus"/>
    <property type="evidence" value="ECO:0007669"/>
    <property type="project" value="Ensembl"/>
</dbReference>
<dbReference type="PROSITE" id="PS51257">
    <property type="entry name" value="PROKAR_LIPOPROTEIN"/>
    <property type="match status" value="1"/>
</dbReference>
<proteinExistence type="predicted"/>
<dbReference type="GeneTree" id="ENSGT00950000183197"/>
<evidence type="ECO:0000256" key="17">
    <source>
        <dbReference type="ARBA" id="ARBA00023228"/>
    </source>
</evidence>
<comment type="catalytic activity">
    <reaction evidence="23">
        <text>Fe(3+)(out) + L-ascorbate(in) = monodehydro-L-ascorbate radical(in) + Fe(2+)(out) + H(+)</text>
        <dbReference type="Rhea" id="RHEA:30403"/>
        <dbReference type="ChEBI" id="CHEBI:15378"/>
        <dbReference type="ChEBI" id="CHEBI:29033"/>
        <dbReference type="ChEBI" id="CHEBI:29034"/>
        <dbReference type="ChEBI" id="CHEBI:38290"/>
        <dbReference type="ChEBI" id="CHEBI:59513"/>
        <dbReference type="EC" id="7.2.1.3"/>
    </reaction>
    <physiologicalReaction direction="left-to-right" evidence="23">
        <dbReference type="Rhea" id="RHEA:30404"/>
    </physiologicalReaction>
</comment>
<evidence type="ECO:0000256" key="13">
    <source>
        <dbReference type="ARBA" id="ARBA00023002"/>
    </source>
</evidence>
<evidence type="ECO:0000256" key="20">
    <source>
        <dbReference type="ARBA" id="ARBA00042550"/>
    </source>
</evidence>
<keyword evidence="13" id="KW-0560">Oxidoreductase</keyword>
<keyword evidence="27" id="KW-1185">Reference proteome</keyword>
<comment type="subunit">
    <text evidence="4">Homodimer.</text>
</comment>
<feature type="transmembrane region" description="Helical" evidence="24">
    <location>
        <begin position="118"/>
        <end position="145"/>
    </location>
</feature>
<sequence length="241" mass="26898">MAMASRGFYLACLLLGCLGFLCILLITYWTRHWHGYFAWDGSLHMFNWHPVLMVSGMVVLYGVASLVYRLPQAWLGPRLPWKALHAALHLVAFVFTMVGLVAVFGYHSHTGVAHLYSLHSWLGLAAVILFACQWSLGFAIFLLPWAPLWLRSLLKPLHVFFGAAILSLSVAAVISGINEKLFFSLPRNATMPYQSLPSEAIFANITGLLVVTFAMLVLYVLLASSWKRPEPGTQPLLCEHK</sequence>
<evidence type="ECO:0000256" key="1">
    <source>
        <dbReference type="ARBA" id="ARBA00001970"/>
    </source>
</evidence>
<dbReference type="KEGG" id="cpoc:100726922"/>
<dbReference type="SMART" id="SM00665">
    <property type="entry name" value="B561"/>
    <property type="match status" value="1"/>
</dbReference>
<evidence type="ECO:0000256" key="10">
    <source>
        <dbReference type="ARBA" id="ARBA00022967"/>
    </source>
</evidence>
<evidence type="ECO:0000256" key="5">
    <source>
        <dbReference type="ARBA" id="ARBA00022448"/>
    </source>
</evidence>
<evidence type="ECO:0000256" key="15">
    <source>
        <dbReference type="ARBA" id="ARBA00023136"/>
    </source>
</evidence>
<feature type="transmembrane region" description="Helical" evidence="24">
    <location>
        <begin position="7"/>
        <end position="30"/>
    </location>
</feature>
<evidence type="ECO:0000256" key="2">
    <source>
        <dbReference type="ARBA" id="ARBA00004107"/>
    </source>
</evidence>
<keyword evidence="11" id="KW-0249">Electron transport</keyword>
<keyword evidence="7 24" id="KW-0812">Transmembrane</keyword>
<keyword evidence="12 24" id="KW-1133">Transmembrane helix</keyword>
<accession>H0WC03</accession>
<protein>
    <recommendedName>
        <fullName evidence="19">Lysosomal membrane ascorbate-dependent ferrireductase CYB561A3</fullName>
        <ecNumber evidence="18">7.2.1.3</ecNumber>
    </recommendedName>
    <alternativeName>
        <fullName evidence="21">Cytochrome b ascorbate-dependent protein 3</fullName>
    </alternativeName>
    <alternativeName>
        <fullName evidence="20">Lysosomal cytochrome b</fullName>
    </alternativeName>
</protein>
<dbReference type="GO" id="GO:0046872">
    <property type="term" value="F:metal ion binding"/>
    <property type="evidence" value="ECO:0007669"/>
    <property type="project" value="UniProtKB-KW"/>
</dbReference>
<dbReference type="OrthoDB" id="907479at2759"/>
<dbReference type="GO" id="GO:0005765">
    <property type="term" value="C:lysosomal membrane"/>
    <property type="evidence" value="ECO:0007669"/>
    <property type="project" value="UniProtKB-SubCell"/>
</dbReference>
<dbReference type="eggNOG" id="KOG1619">
    <property type="taxonomic scope" value="Eukaryota"/>
</dbReference>
<organism evidence="26 27">
    <name type="scientific">Cavia porcellus</name>
    <name type="common">Guinea pig</name>
    <dbReference type="NCBI Taxonomy" id="10141"/>
    <lineage>
        <taxon>Eukaryota</taxon>
        <taxon>Metazoa</taxon>
        <taxon>Chordata</taxon>
        <taxon>Craniata</taxon>
        <taxon>Vertebrata</taxon>
        <taxon>Euteleostomi</taxon>
        <taxon>Mammalia</taxon>
        <taxon>Eutheria</taxon>
        <taxon>Euarchontoglires</taxon>
        <taxon>Glires</taxon>
        <taxon>Rodentia</taxon>
        <taxon>Hystricomorpha</taxon>
        <taxon>Caviidae</taxon>
        <taxon>Cavia</taxon>
    </lineage>
</organism>
<feature type="transmembrane region" description="Helical" evidence="24">
    <location>
        <begin position="157"/>
        <end position="177"/>
    </location>
</feature>
<keyword evidence="6" id="KW-0349">Heme</keyword>
<evidence type="ECO:0000256" key="18">
    <source>
        <dbReference type="ARBA" id="ARBA00024225"/>
    </source>
</evidence>
<evidence type="ECO:0000256" key="3">
    <source>
        <dbReference type="ARBA" id="ARBA00004155"/>
    </source>
</evidence>
<dbReference type="EMBL" id="AAKN02045307">
    <property type="status" value="NOT_ANNOTATED_CDS"/>
    <property type="molecule type" value="Genomic_DNA"/>
</dbReference>
<evidence type="ECO:0000256" key="23">
    <source>
        <dbReference type="ARBA" id="ARBA00048457"/>
    </source>
</evidence>
<evidence type="ECO:0000259" key="25">
    <source>
        <dbReference type="PROSITE" id="PS50939"/>
    </source>
</evidence>
<evidence type="ECO:0000256" key="24">
    <source>
        <dbReference type="SAM" id="Phobius"/>
    </source>
</evidence>
<evidence type="ECO:0000256" key="6">
    <source>
        <dbReference type="ARBA" id="ARBA00022617"/>
    </source>
</evidence>
<dbReference type="PROSITE" id="PS50939">
    <property type="entry name" value="CYTOCHROME_B561"/>
    <property type="match status" value="1"/>
</dbReference>
<dbReference type="Proteomes" id="UP000005447">
    <property type="component" value="Unassembled WGS sequence"/>
</dbReference>
<evidence type="ECO:0000256" key="14">
    <source>
        <dbReference type="ARBA" id="ARBA00023004"/>
    </source>
</evidence>
<dbReference type="VEuPathDB" id="HostDB:ENSCPOG00000019892"/>
<gene>
    <name evidence="26" type="primary">CYB561A3</name>
</gene>
<dbReference type="InterPro" id="IPR006593">
    <property type="entry name" value="Cyt_b561/ferric_Rdtase_TM"/>
</dbReference>
<name>H0WC03_CAVPO</name>
<reference evidence="26" key="3">
    <citation type="submission" date="2025-09" db="UniProtKB">
        <authorList>
            <consortium name="Ensembl"/>
        </authorList>
    </citation>
    <scope>IDENTIFICATION</scope>
    <source>
        <strain evidence="26">2N</strain>
    </source>
</reference>
<dbReference type="AlphaFoldDB" id="H0WC03"/>
<evidence type="ECO:0000256" key="16">
    <source>
        <dbReference type="ARBA" id="ARBA00023180"/>
    </source>
</evidence>
<dbReference type="FunFam" id="1.20.120.1770:FF:000001">
    <property type="entry name" value="Cytochrome b reductase 1"/>
    <property type="match status" value="1"/>
</dbReference>
<keyword evidence="16" id="KW-0325">Glycoprotein</keyword>
<dbReference type="GO" id="GO:0140571">
    <property type="term" value="F:transmembrane ascorbate ferrireductase activity"/>
    <property type="evidence" value="ECO:0007669"/>
    <property type="project" value="UniProtKB-EC"/>
</dbReference>
<keyword evidence="10" id="KW-1278">Translocase</keyword>
<keyword evidence="5" id="KW-0813">Transport</keyword>
<dbReference type="HOGENOM" id="CLU_069712_1_3_1"/>
<reference evidence="26" key="2">
    <citation type="submission" date="2025-08" db="UniProtKB">
        <authorList>
            <consortium name="Ensembl"/>
        </authorList>
    </citation>
    <scope>IDENTIFICATION</scope>
    <source>
        <strain evidence="26">2N</strain>
    </source>
</reference>
<keyword evidence="15 24" id="KW-0472">Membrane</keyword>
<comment type="function">
    <text evidence="22">Transmembrane reductase that uses ascorbate as an electron donor in the cytoplasm and transfers electrons across membranes to reduce iron cations Fe(3+) into Fe(2+) in the lumen of the late endosome and lysosome. Reduced iron can then be extruded from the late endosome and lysosome to the cytoplasm by divalent metal-specific transporters. It is therefore most probably involved in endosomal and lysosomal cellular iron homeostasis.</text>
</comment>
<reference evidence="27" key="1">
    <citation type="journal article" date="2011" name="Nature">
        <title>A high-resolution map of human evolutionary constraint using 29 mammals.</title>
        <authorList>
            <person name="Lindblad-Toh K."/>
            <person name="Garber M."/>
            <person name="Zuk O."/>
            <person name="Lin M.F."/>
            <person name="Parker B.J."/>
            <person name="Washietl S."/>
            <person name="Kheradpour P."/>
            <person name="Ernst J."/>
            <person name="Jordan G."/>
            <person name="Mauceli E."/>
            <person name="Ward L.D."/>
            <person name="Lowe C.B."/>
            <person name="Holloway A.K."/>
            <person name="Clamp M."/>
            <person name="Gnerre S."/>
            <person name="Alfoldi J."/>
            <person name="Beal K."/>
            <person name="Chang J."/>
            <person name="Clawson H."/>
            <person name="Cuff J."/>
            <person name="Di Palma F."/>
            <person name="Fitzgerald S."/>
            <person name="Flicek P."/>
            <person name="Guttman M."/>
            <person name="Hubisz M.J."/>
            <person name="Jaffe D.B."/>
            <person name="Jungreis I."/>
            <person name="Kent W.J."/>
            <person name="Kostka D."/>
            <person name="Lara M."/>
            <person name="Martins A.L."/>
            <person name="Massingham T."/>
            <person name="Moltke I."/>
            <person name="Raney B.J."/>
            <person name="Rasmussen M.D."/>
            <person name="Robinson J."/>
            <person name="Stark A."/>
            <person name="Vilella A.J."/>
            <person name="Wen J."/>
            <person name="Xie X."/>
            <person name="Zody M.C."/>
            <person name="Baldwin J."/>
            <person name="Bloom T."/>
            <person name="Chin C.W."/>
            <person name="Heiman D."/>
            <person name="Nicol R."/>
            <person name="Nusbaum C."/>
            <person name="Young S."/>
            <person name="Wilkinson J."/>
            <person name="Worley K.C."/>
            <person name="Kovar C.L."/>
            <person name="Muzny D.M."/>
            <person name="Gibbs R.A."/>
            <person name="Cree A."/>
            <person name="Dihn H.H."/>
            <person name="Fowler G."/>
            <person name="Jhangiani S."/>
            <person name="Joshi V."/>
            <person name="Lee S."/>
            <person name="Lewis L.R."/>
            <person name="Nazareth L.V."/>
            <person name="Okwuonu G."/>
            <person name="Santibanez J."/>
            <person name="Warren W.C."/>
            <person name="Mardis E.R."/>
            <person name="Weinstock G.M."/>
            <person name="Wilson R.K."/>
            <person name="Delehaunty K."/>
            <person name="Dooling D."/>
            <person name="Fronik C."/>
            <person name="Fulton L."/>
            <person name="Fulton B."/>
            <person name="Graves T."/>
            <person name="Minx P."/>
            <person name="Sodergren E."/>
            <person name="Birney E."/>
            <person name="Margulies E.H."/>
            <person name="Herrero J."/>
            <person name="Green E.D."/>
            <person name="Haussler D."/>
            <person name="Siepel A."/>
            <person name="Goldman N."/>
            <person name="Pollard K.S."/>
            <person name="Pedersen J.S."/>
            <person name="Lander E.S."/>
            <person name="Kellis M."/>
        </authorList>
    </citation>
    <scope>NUCLEOTIDE SEQUENCE [LARGE SCALE GENOMIC DNA]</scope>
    <source>
        <strain evidence="27">2N</strain>
    </source>
</reference>
<keyword evidence="8" id="KW-0479">Metal-binding</keyword>
<evidence type="ECO:0000256" key="22">
    <source>
        <dbReference type="ARBA" id="ARBA00046132"/>
    </source>
</evidence>
<comment type="subcellular location">
    <subcellularLocation>
        <location evidence="2">Late endosome membrane</location>
        <topology evidence="2">Multi-pass membrane protein</topology>
    </subcellularLocation>
    <subcellularLocation>
        <location evidence="3">Lysosome membrane</location>
        <topology evidence="3">Multi-pass membrane protein</topology>
    </subcellularLocation>
</comment>
<feature type="transmembrane region" description="Helical" evidence="24">
    <location>
        <begin position="201"/>
        <end position="222"/>
    </location>
</feature>
<feature type="transmembrane region" description="Helical" evidence="24">
    <location>
        <begin position="50"/>
        <end position="71"/>
    </location>
</feature>
<keyword evidence="17" id="KW-0458">Lysosome</keyword>
<evidence type="ECO:0000256" key="4">
    <source>
        <dbReference type="ARBA" id="ARBA00011738"/>
    </source>
</evidence>
<dbReference type="GO" id="GO:0006879">
    <property type="term" value="P:intracellular iron ion homeostasis"/>
    <property type="evidence" value="ECO:0007669"/>
    <property type="project" value="Ensembl"/>
</dbReference>
<evidence type="ECO:0000256" key="7">
    <source>
        <dbReference type="ARBA" id="ARBA00022692"/>
    </source>
</evidence>